<dbReference type="OrthoDB" id="2162143at2759"/>
<sequence>IVSEPKTITATIIEKIGTSKKNTIAKVNIPLPDDNEATAHSPVRIPFESTDAAVNGFVIARASWSTEARTRRRESVAQPPPLTYSEVVREEPLPGLFGALGSLCGPADLSRKLKPMRRAPIRQQNFSPSSLNLVVNVQSAVNLPTRNDGQLQPVVEVAFQNARRFTPSVSGRNPNWQQGLSLPVQGANDPKSIIDCIKLSIYDQVR</sequence>
<accession>A0A3P8E6B0</accession>
<dbReference type="GO" id="GO:1904491">
    <property type="term" value="P:protein localization to ciliary transition zone"/>
    <property type="evidence" value="ECO:0007669"/>
    <property type="project" value="TreeGrafter"/>
</dbReference>
<evidence type="ECO:0000313" key="2">
    <source>
        <dbReference type="EMBL" id="VDP02676.1"/>
    </source>
</evidence>
<reference evidence="2 3" key="1">
    <citation type="submission" date="2018-11" db="EMBL/GenBank/DDBJ databases">
        <authorList>
            <consortium name="Pathogen Informatics"/>
        </authorList>
    </citation>
    <scope>NUCLEOTIDE SEQUENCE [LARGE SCALE GENOMIC DNA]</scope>
</reference>
<proteinExistence type="predicted"/>
<dbReference type="PROSITE" id="PS50004">
    <property type="entry name" value="C2"/>
    <property type="match status" value="1"/>
</dbReference>
<keyword evidence="3" id="KW-1185">Reference proteome</keyword>
<dbReference type="WBParaSite" id="HPBE_0001540501-mRNA-1">
    <property type="protein sequence ID" value="HPBE_0001540501-mRNA-1"/>
    <property type="gene ID" value="HPBE_0001540501"/>
</dbReference>
<dbReference type="InterPro" id="IPR035892">
    <property type="entry name" value="C2_domain_sf"/>
</dbReference>
<dbReference type="Proteomes" id="UP000050761">
    <property type="component" value="Unassembled WGS sequence"/>
</dbReference>
<dbReference type="AlphaFoldDB" id="A0A183G2A1"/>
<accession>A0A183G2A1</accession>
<dbReference type="InterPro" id="IPR052434">
    <property type="entry name" value="Tectonic-like_complex_comp"/>
</dbReference>
<evidence type="ECO:0000259" key="1">
    <source>
        <dbReference type="PROSITE" id="PS50004"/>
    </source>
</evidence>
<dbReference type="SUPFAM" id="SSF49562">
    <property type="entry name" value="C2 domain (Calcium/lipid-binding domain, CaLB)"/>
    <property type="match status" value="1"/>
</dbReference>
<dbReference type="GO" id="GO:0035869">
    <property type="term" value="C:ciliary transition zone"/>
    <property type="evidence" value="ECO:0007669"/>
    <property type="project" value="TreeGrafter"/>
</dbReference>
<dbReference type="GO" id="GO:1905515">
    <property type="term" value="P:non-motile cilium assembly"/>
    <property type="evidence" value="ECO:0007669"/>
    <property type="project" value="TreeGrafter"/>
</dbReference>
<evidence type="ECO:0000313" key="3">
    <source>
        <dbReference type="Proteomes" id="UP000050761"/>
    </source>
</evidence>
<reference evidence="4" key="2">
    <citation type="submission" date="2019-09" db="UniProtKB">
        <authorList>
            <consortium name="WormBaseParasite"/>
        </authorList>
    </citation>
    <scope>IDENTIFICATION</scope>
</reference>
<dbReference type="EMBL" id="UZAH01028838">
    <property type="protein sequence ID" value="VDP02676.1"/>
    <property type="molecule type" value="Genomic_DNA"/>
</dbReference>
<dbReference type="PANTHER" id="PTHR20837">
    <property type="entry name" value="CENTROSOMAL PROTEIN-RELATED"/>
    <property type="match status" value="1"/>
</dbReference>
<dbReference type="InterPro" id="IPR000008">
    <property type="entry name" value="C2_dom"/>
</dbReference>
<dbReference type="Pfam" id="PF00168">
    <property type="entry name" value="C2"/>
    <property type="match status" value="1"/>
</dbReference>
<protein>
    <submittedName>
        <fullName evidence="4">C2 domain-containing protein</fullName>
    </submittedName>
</protein>
<feature type="domain" description="C2" evidence="1">
    <location>
        <begin position="112"/>
        <end position="206"/>
    </location>
</feature>
<gene>
    <name evidence="2" type="ORF">HPBE_LOCUS15404</name>
</gene>
<evidence type="ECO:0000313" key="4">
    <source>
        <dbReference type="WBParaSite" id="HPBE_0001540501-mRNA-1"/>
    </source>
</evidence>
<organism evidence="3 4">
    <name type="scientific">Heligmosomoides polygyrus</name>
    <name type="common">Parasitic roundworm</name>
    <dbReference type="NCBI Taxonomy" id="6339"/>
    <lineage>
        <taxon>Eukaryota</taxon>
        <taxon>Metazoa</taxon>
        <taxon>Ecdysozoa</taxon>
        <taxon>Nematoda</taxon>
        <taxon>Chromadorea</taxon>
        <taxon>Rhabditida</taxon>
        <taxon>Rhabditina</taxon>
        <taxon>Rhabditomorpha</taxon>
        <taxon>Strongyloidea</taxon>
        <taxon>Heligmosomidae</taxon>
        <taxon>Heligmosomoides</taxon>
    </lineage>
</organism>
<dbReference type="PANTHER" id="PTHR20837:SF0">
    <property type="entry name" value="COILED-COIL AND C2 DOMAIN-CONTAINING PROTEIN 2A"/>
    <property type="match status" value="1"/>
</dbReference>
<dbReference type="Gene3D" id="2.60.40.150">
    <property type="entry name" value="C2 domain"/>
    <property type="match status" value="1"/>
</dbReference>
<name>A0A183G2A1_HELPZ</name>